<dbReference type="Gene3D" id="3.30.730.10">
    <property type="entry name" value="AP2/ERF domain"/>
    <property type="match status" value="2"/>
</dbReference>
<keyword evidence="2" id="KW-0805">Transcription regulation</keyword>
<dbReference type="Pfam" id="PF00847">
    <property type="entry name" value="AP2"/>
    <property type="match status" value="1"/>
</dbReference>
<proteinExistence type="inferred from homology"/>
<keyword evidence="5" id="KW-0539">Nucleus</keyword>
<dbReference type="SMART" id="SM00380">
    <property type="entry name" value="AP2"/>
    <property type="match status" value="2"/>
</dbReference>
<dbReference type="SUPFAM" id="SSF54171">
    <property type="entry name" value="DNA-binding domain"/>
    <property type="match status" value="2"/>
</dbReference>
<dbReference type="InterPro" id="IPR001471">
    <property type="entry name" value="AP2/ERF_dom"/>
</dbReference>
<evidence type="ECO:0000256" key="6">
    <source>
        <dbReference type="ARBA" id="ARBA00037973"/>
    </source>
</evidence>
<feature type="domain" description="AP2/ERF" evidence="8">
    <location>
        <begin position="317"/>
        <end position="374"/>
    </location>
</feature>
<evidence type="ECO:0000256" key="1">
    <source>
        <dbReference type="ARBA" id="ARBA00004123"/>
    </source>
</evidence>
<feature type="region of interest" description="Disordered" evidence="7">
    <location>
        <begin position="1"/>
        <end position="37"/>
    </location>
</feature>
<evidence type="ECO:0000256" key="2">
    <source>
        <dbReference type="ARBA" id="ARBA00023015"/>
    </source>
</evidence>
<feature type="domain" description="AP2/ERF" evidence="8">
    <location>
        <begin position="180"/>
        <end position="281"/>
    </location>
</feature>
<accession>A0A6V7P824</accession>
<evidence type="ECO:0000259" key="8">
    <source>
        <dbReference type="PROSITE" id="PS51032"/>
    </source>
</evidence>
<organism evidence="9">
    <name type="scientific">Ananas comosus var. bracteatus</name>
    <name type="common">red pineapple</name>
    <dbReference type="NCBI Taxonomy" id="296719"/>
    <lineage>
        <taxon>Eukaryota</taxon>
        <taxon>Viridiplantae</taxon>
        <taxon>Streptophyta</taxon>
        <taxon>Embryophyta</taxon>
        <taxon>Tracheophyta</taxon>
        <taxon>Spermatophyta</taxon>
        <taxon>Magnoliopsida</taxon>
        <taxon>Liliopsida</taxon>
        <taxon>Poales</taxon>
        <taxon>Bromeliaceae</taxon>
        <taxon>Bromelioideae</taxon>
        <taxon>Ananas</taxon>
    </lineage>
</organism>
<dbReference type="InterPro" id="IPR036955">
    <property type="entry name" value="AP2/ERF_dom_sf"/>
</dbReference>
<comment type="similarity">
    <text evidence="6">Belongs to the AP2/ERF transcription factor family. AP2 subfamily.</text>
</comment>
<dbReference type="PANTHER" id="PTHR32467:SF114">
    <property type="entry name" value="OS02G0747600 PROTEIN"/>
    <property type="match status" value="1"/>
</dbReference>
<comment type="subcellular location">
    <subcellularLocation>
        <location evidence="1">Nucleus</location>
    </subcellularLocation>
</comment>
<dbReference type="PRINTS" id="PR00367">
    <property type="entry name" value="ETHRSPELEMNT"/>
</dbReference>
<evidence type="ECO:0000256" key="7">
    <source>
        <dbReference type="SAM" id="MobiDB-lite"/>
    </source>
</evidence>
<dbReference type="GO" id="GO:0003700">
    <property type="term" value="F:DNA-binding transcription factor activity"/>
    <property type="evidence" value="ECO:0007669"/>
    <property type="project" value="InterPro"/>
</dbReference>
<sequence length="394" mass="43669">MGKLDGEVNKQREEVDGSDCRIQSTSDDGDDTKSQRGDSFNLNSLPCVAASRKDDSLRILLLVVKKILWSSLEMRRAQMVLGDEERSDCAAVVKKDEPIKISEDWECTSGDGVARKDDCAKVSGNEEKGGIAIVKKDDSMEATSCSAAATPNCENNSEKKIGGIAGRISAVKSPIPRSSNYHGVTRHRWSGKYEAHLWDNTCRVEGRRRKGKQERTGDVLLQPLIKLSYSQFSLTALVALALSLGDASVYLGSYDTEEKAARAYDLAALKYWGASTKLNFPVSEYEKELEDVKDMTREECVAYLRRRSSCFSRGASIYRGVTRQKDGRWQARIGLVADTRDIYLGTFKTEEEAAEAYDIAAVELRGRNAVTNFDIGNYIDKGPKRVEEAGVQQL</sequence>
<dbReference type="PROSITE" id="PS51032">
    <property type="entry name" value="AP2_ERF"/>
    <property type="match status" value="2"/>
</dbReference>
<keyword evidence="3" id="KW-0238">DNA-binding</keyword>
<name>A0A6V7P824_ANACO</name>
<evidence type="ECO:0000256" key="5">
    <source>
        <dbReference type="ARBA" id="ARBA00023242"/>
    </source>
</evidence>
<dbReference type="GO" id="GO:0003677">
    <property type="term" value="F:DNA binding"/>
    <property type="evidence" value="ECO:0007669"/>
    <property type="project" value="UniProtKB-KW"/>
</dbReference>
<keyword evidence="4" id="KW-0804">Transcription</keyword>
<dbReference type="EMBL" id="LR862146">
    <property type="protein sequence ID" value="CAD1826854.1"/>
    <property type="molecule type" value="Genomic_DNA"/>
</dbReference>
<evidence type="ECO:0000313" key="9">
    <source>
        <dbReference type="EMBL" id="CAD1826854.1"/>
    </source>
</evidence>
<evidence type="ECO:0000256" key="3">
    <source>
        <dbReference type="ARBA" id="ARBA00023125"/>
    </source>
</evidence>
<dbReference type="InterPro" id="IPR016177">
    <property type="entry name" value="DNA-bd_dom_sf"/>
</dbReference>
<reference evidence="9" key="1">
    <citation type="submission" date="2020-07" db="EMBL/GenBank/DDBJ databases">
        <authorList>
            <person name="Lin J."/>
        </authorList>
    </citation>
    <scope>NUCLEOTIDE SEQUENCE</scope>
</reference>
<protein>
    <recommendedName>
        <fullName evidence="8">AP2/ERF domain-containing protein</fullName>
    </recommendedName>
</protein>
<gene>
    <name evidence="9" type="ORF">CB5_LOCUS10065</name>
</gene>
<dbReference type="PANTHER" id="PTHR32467">
    <property type="entry name" value="AP2-LIKE ETHYLENE-RESPONSIVE TRANSCRIPTION FACTOR"/>
    <property type="match status" value="1"/>
</dbReference>
<dbReference type="AlphaFoldDB" id="A0A6V7P824"/>
<dbReference type="GO" id="GO:0005634">
    <property type="term" value="C:nucleus"/>
    <property type="evidence" value="ECO:0007669"/>
    <property type="project" value="UniProtKB-SubCell"/>
</dbReference>
<feature type="compositionally biased region" description="Basic and acidic residues" evidence="7">
    <location>
        <begin position="1"/>
        <end position="19"/>
    </location>
</feature>
<evidence type="ECO:0000256" key="4">
    <source>
        <dbReference type="ARBA" id="ARBA00023163"/>
    </source>
</evidence>
<dbReference type="CDD" id="cd00018">
    <property type="entry name" value="AP2"/>
    <property type="match status" value="2"/>
</dbReference>